<comment type="subunit">
    <text evidence="9">Forms a complex with SecF. Part of the essential Sec protein translocation apparatus which comprises SecA, SecYEG and auxiliary proteins SecDF. Other proteins may also be involved.</text>
</comment>
<dbReference type="PANTHER" id="PTHR30081:SF1">
    <property type="entry name" value="PROTEIN TRANSLOCASE SUBUNIT SECD"/>
    <property type="match status" value="1"/>
</dbReference>
<comment type="subcellular location">
    <subcellularLocation>
        <location evidence="1 9">Cell membrane</location>
        <topology evidence="1 9">Multi-pass membrane protein</topology>
    </subcellularLocation>
</comment>
<dbReference type="HAMAP" id="MF_01463_B">
    <property type="entry name" value="SecD_B"/>
    <property type="match status" value="1"/>
</dbReference>
<dbReference type="GO" id="GO:0005886">
    <property type="term" value="C:plasma membrane"/>
    <property type="evidence" value="ECO:0007669"/>
    <property type="project" value="UniProtKB-SubCell"/>
</dbReference>
<dbReference type="InterPro" id="IPR055344">
    <property type="entry name" value="SecD_SecF_C_bact"/>
</dbReference>
<dbReference type="Gene3D" id="3.30.70.3220">
    <property type="match status" value="1"/>
</dbReference>
<dbReference type="InterPro" id="IPR048631">
    <property type="entry name" value="SecD_1st"/>
</dbReference>
<dbReference type="NCBIfam" id="TIGR01129">
    <property type="entry name" value="secD"/>
    <property type="match status" value="1"/>
</dbReference>
<dbReference type="EMBL" id="JASOOY020000035">
    <property type="protein sequence ID" value="MEO3718157.1"/>
    <property type="molecule type" value="Genomic_DNA"/>
</dbReference>
<feature type="transmembrane region" description="Helical" evidence="9">
    <location>
        <begin position="557"/>
        <end position="582"/>
    </location>
</feature>
<keyword evidence="4 9" id="KW-0812">Transmembrane</keyword>
<comment type="caution">
    <text evidence="14">The sequence shown here is derived from an EMBL/GenBank/DDBJ whole genome shotgun (WGS) entry which is preliminary data.</text>
</comment>
<evidence type="ECO:0000259" key="12">
    <source>
        <dbReference type="Pfam" id="PF21760"/>
    </source>
</evidence>
<evidence type="ECO:0000256" key="1">
    <source>
        <dbReference type="ARBA" id="ARBA00004651"/>
    </source>
</evidence>
<dbReference type="InterPro" id="IPR048634">
    <property type="entry name" value="SecD_SecF_C"/>
</dbReference>
<reference evidence="14" key="2">
    <citation type="submission" date="2024-05" db="EMBL/GenBank/DDBJ databases">
        <authorList>
            <person name="Wolfe A."/>
        </authorList>
    </citation>
    <scope>NUCLEOTIDE SEQUENCE</scope>
    <source>
        <strain evidence="14">UMB1064</strain>
    </source>
</reference>
<dbReference type="RefSeq" id="WP_070852280.1">
    <property type="nucleotide sequence ID" value="NZ_JASOMP010000001.1"/>
</dbReference>
<evidence type="ECO:0000256" key="7">
    <source>
        <dbReference type="ARBA" id="ARBA00023010"/>
    </source>
</evidence>
<evidence type="ECO:0000259" key="11">
    <source>
        <dbReference type="Pfam" id="PF02355"/>
    </source>
</evidence>
<organism evidence="14 15">
    <name type="scientific">Corynebacterium amycolatum</name>
    <dbReference type="NCBI Taxonomy" id="43765"/>
    <lineage>
        <taxon>Bacteria</taxon>
        <taxon>Bacillati</taxon>
        <taxon>Actinomycetota</taxon>
        <taxon>Actinomycetes</taxon>
        <taxon>Mycobacteriales</taxon>
        <taxon>Corynebacteriaceae</taxon>
        <taxon>Corynebacterium</taxon>
    </lineage>
</organism>
<dbReference type="GO" id="GO:0043952">
    <property type="term" value="P:protein transport by the Sec complex"/>
    <property type="evidence" value="ECO:0007669"/>
    <property type="project" value="UniProtKB-UniRule"/>
</dbReference>
<evidence type="ECO:0000313" key="15">
    <source>
        <dbReference type="Proteomes" id="UP001223646"/>
    </source>
</evidence>
<evidence type="ECO:0000256" key="10">
    <source>
        <dbReference type="SAM" id="MobiDB-lite"/>
    </source>
</evidence>
<dbReference type="Gene3D" id="3.30.1360.200">
    <property type="match status" value="1"/>
</dbReference>
<comment type="similarity">
    <text evidence="9">Belongs to the SecD/SecF family. SecD subfamily.</text>
</comment>
<evidence type="ECO:0000256" key="4">
    <source>
        <dbReference type="ARBA" id="ARBA00022692"/>
    </source>
</evidence>
<dbReference type="AlphaFoldDB" id="A0AAW9SLZ0"/>
<dbReference type="Pfam" id="PF02355">
    <property type="entry name" value="SecD_SecF_C"/>
    <property type="match status" value="1"/>
</dbReference>
<dbReference type="PANTHER" id="PTHR30081">
    <property type="entry name" value="PROTEIN-EXPORT MEMBRANE PROTEIN SEC"/>
    <property type="match status" value="1"/>
</dbReference>
<dbReference type="Pfam" id="PF22599">
    <property type="entry name" value="SecDF_P1_head"/>
    <property type="match status" value="1"/>
</dbReference>
<keyword evidence="3 9" id="KW-1003">Cell membrane</keyword>
<keyword evidence="2 9" id="KW-0813">Transport</keyword>
<comment type="function">
    <text evidence="9">Part of the Sec protein translocase complex. Interacts with the SecYEG preprotein conducting channel. SecDF uses the proton motive force (PMF) to complete protein translocation after the ATP-dependent function of SecA.</text>
</comment>
<dbReference type="InterPro" id="IPR022813">
    <property type="entry name" value="SecD/SecF_arch_bac"/>
</dbReference>
<keyword evidence="7 9" id="KW-0811">Translocation</keyword>
<feature type="domain" description="Protein translocase subunit SecDF P1" evidence="12">
    <location>
        <begin position="71"/>
        <end position="126"/>
    </location>
</feature>
<evidence type="ECO:0000256" key="9">
    <source>
        <dbReference type="HAMAP-Rule" id="MF_01463"/>
    </source>
</evidence>
<feature type="transmembrane region" description="Helical" evidence="9">
    <location>
        <begin position="532"/>
        <end position="551"/>
    </location>
</feature>
<dbReference type="GO" id="GO:0065002">
    <property type="term" value="P:intracellular protein transmembrane transport"/>
    <property type="evidence" value="ECO:0007669"/>
    <property type="project" value="UniProtKB-UniRule"/>
</dbReference>
<evidence type="ECO:0000256" key="2">
    <source>
        <dbReference type="ARBA" id="ARBA00022448"/>
    </source>
</evidence>
<comment type="caution">
    <text evidence="9">Lacks conserved residue(s) required for the propagation of feature annotation.</text>
</comment>
<dbReference type="SUPFAM" id="SSF82866">
    <property type="entry name" value="Multidrug efflux transporter AcrB transmembrane domain"/>
    <property type="match status" value="1"/>
</dbReference>
<name>A0AAW9SLZ0_CORAY</name>
<dbReference type="Proteomes" id="UP001223646">
    <property type="component" value="Unassembled WGS sequence"/>
</dbReference>
<sequence length="641" mass="67564">MNSKSRSGANTFKRNWPQWLLALFVSFLILTYALVFFTGGGSAKPKLGIDLQGGTRVTLVPQGEKPTRDQLDQARKILENRVNGMGVSGAQVVTDGDTLVITVPGEDSQEARSLGQTSQLFFRPVEQPTQGPDEAAFGEVVKKTAEDWVSVGVLSKEDATKRVDGLYKDMNETQKRAIDAFKSQNPDQPVPEELSKSLGEAPKLDATAPAKPANSIEAAELRTKVRDVLLATRQSDDPTTQFAAAALMTCDNRDAVDPLQGADDPAKPLVTCAPEGGKAIFLGKAPLLIGQDDEVRGQRLSGDAIDTNAPISGGYDQQSGQIQVSFSFKSGKNDTGARTWTKLTNDYLQQQVAIVLDSKVISAPVIQEATPVGSATRITGDFTIDEAQALANNLRYGALPLSFAGEDGEPGGTTTTIPAMLGSASLEAGLLAGIIGIALIVVYAIVLYRGLGAISLVSLAAAGAMVYGVLVLLGRWIGYSLDLAGIAGIIISIGVTADSFIVFFERIKDEIRAGRTFRSAVPHAWRRARRTILSGNFVSIIAAVVLYILAVGDVRGFAFTLGLSTAFDIVTAFLVTAPLVILATRKWPALSKPSMNGFGSVMEVANRNKSVATGKKAVTSNAAASAVADTGSADSGANEGK</sequence>
<dbReference type="GO" id="GO:0015450">
    <property type="term" value="F:protein-transporting ATPase activity"/>
    <property type="evidence" value="ECO:0007669"/>
    <property type="project" value="InterPro"/>
</dbReference>
<feature type="transmembrane region" description="Helical" evidence="9">
    <location>
        <begin position="428"/>
        <end position="446"/>
    </location>
</feature>
<feature type="region of interest" description="Disordered" evidence="10">
    <location>
        <begin position="617"/>
        <end position="641"/>
    </location>
</feature>
<protein>
    <recommendedName>
        <fullName evidence="9">Protein translocase subunit SecD</fullName>
    </recommendedName>
</protein>
<dbReference type="NCBIfam" id="TIGR00916">
    <property type="entry name" value="2A0604s01"/>
    <property type="match status" value="1"/>
</dbReference>
<feature type="domain" description="Protein export membrane protein SecD/SecF C-terminal" evidence="11">
    <location>
        <begin position="415"/>
        <end position="583"/>
    </location>
</feature>
<evidence type="ECO:0000256" key="5">
    <source>
        <dbReference type="ARBA" id="ARBA00022927"/>
    </source>
</evidence>
<accession>A0AAW9SLZ0</accession>
<dbReference type="Pfam" id="PF21760">
    <property type="entry name" value="SecD_1st"/>
    <property type="match status" value="1"/>
</dbReference>
<evidence type="ECO:0000256" key="3">
    <source>
        <dbReference type="ARBA" id="ARBA00022475"/>
    </source>
</evidence>
<dbReference type="InterPro" id="IPR054384">
    <property type="entry name" value="SecDF_P1_head"/>
</dbReference>
<feature type="domain" description="SecDF P1 head subdomain" evidence="13">
    <location>
        <begin position="311"/>
        <end position="400"/>
    </location>
</feature>
<gene>
    <name evidence="9 14" type="primary">secD</name>
    <name evidence="14" type="ORF">QP460_011280</name>
</gene>
<keyword evidence="8 9" id="KW-0472">Membrane</keyword>
<evidence type="ECO:0000259" key="13">
    <source>
        <dbReference type="Pfam" id="PF22599"/>
    </source>
</evidence>
<dbReference type="Gene3D" id="1.20.1640.10">
    <property type="entry name" value="Multidrug efflux transporter AcrB transmembrane domain"/>
    <property type="match status" value="1"/>
</dbReference>
<keyword evidence="5 9" id="KW-0653">Protein transport</keyword>
<proteinExistence type="inferred from homology"/>
<feature type="transmembrane region" description="Helical" evidence="9">
    <location>
        <begin position="483"/>
        <end position="504"/>
    </location>
</feature>
<feature type="transmembrane region" description="Helical" evidence="9">
    <location>
        <begin position="453"/>
        <end position="477"/>
    </location>
</feature>
<keyword evidence="6 9" id="KW-1133">Transmembrane helix</keyword>
<dbReference type="InterPro" id="IPR005791">
    <property type="entry name" value="SecD"/>
</dbReference>
<evidence type="ECO:0000313" key="14">
    <source>
        <dbReference type="EMBL" id="MEO3718157.1"/>
    </source>
</evidence>
<evidence type="ECO:0000256" key="8">
    <source>
        <dbReference type="ARBA" id="ARBA00023136"/>
    </source>
</evidence>
<evidence type="ECO:0000256" key="6">
    <source>
        <dbReference type="ARBA" id="ARBA00022989"/>
    </source>
</evidence>
<dbReference type="GO" id="GO:0006605">
    <property type="term" value="P:protein targeting"/>
    <property type="evidence" value="ECO:0007669"/>
    <property type="project" value="UniProtKB-UniRule"/>
</dbReference>
<reference evidence="14" key="1">
    <citation type="submission" date="2023-05" db="EMBL/GenBank/DDBJ databases">
        <authorList>
            <person name="Du J."/>
        </authorList>
    </citation>
    <scope>NUCLEOTIDE SEQUENCE</scope>
    <source>
        <strain evidence="14">UMB1064</strain>
    </source>
</reference>